<dbReference type="RefSeq" id="WP_147168213.1">
    <property type="nucleotide sequence ID" value="NZ_VOOR01000030.1"/>
</dbReference>
<evidence type="ECO:0008006" key="4">
    <source>
        <dbReference type="Google" id="ProtNLM"/>
    </source>
</evidence>
<keyword evidence="1" id="KW-0472">Membrane</keyword>
<evidence type="ECO:0000313" key="2">
    <source>
        <dbReference type="EMBL" id="TXB62427.1"/>
    </source>
</evidence>
<name>A0A5C6RJP1_9BACT</name>
<dbReference type="Proteomes" id="UP000321580">
    <property type="component" value="Unassembled WGS sequence"/>
</dbReference>
<keyword evidence="1" id="KW-1133">Transmembrane helix</keyword>
<dbReference type="OrthoDB" id="825622at2"/>
<evidence type="ECO:0000313" key="3">
    <source>
        <dbReference type="Proteomes" id="UP000321580"/>
    </source>
</evidence>
<gene>
    <name evidence="2" type="ORF">FRY97_14185</name>
</gene>
<feature type="transmembrane region" description="Helical" evidence="1">
    <location>
        <begin position="63"/>
        <end position="81"/>
    </location>
</feature>
<feature type="transmembrane region" description="Helical" evidence="1">
    <location>
        <begin position="40"/>
        <end position="57"/>
    </location>
</feature>
<proteinExistence type="predicted"/>
<comment type="caution">
    <text evidence="2">The sequence shown here is derived from an EMBL/GenBank/DDBJ whole genome shotgun (WGS) entry which is preliminary data.</text>
</comment>
<dbReference type="EMBL" id="VOOR01000030">
    <property type="protein sequence ID" value="TXB62427.1"/>
    <property type="molecule type" value="Genomic_DNA"/>
</dbReference>
<evidence type="ECO:0000256" key="1">
    <source>
        <dbReference type="SAM" id="Phobius"/>
    </source>
</evidence>
<protein>
    <recommendedName>
        <fullName evidence="4">DUF975 family protein</fullName>
    </recommendedName>
</protein>
<feature type="transmembrane region" description="Helical" evidence="1">
    <location>
        <begin position="198"/>
        <end position="231"/>
    </location>
</feature>
<keyword evidence="3" id="KW-1185">Reference proteome</keyword>
<dbReference type="AlphaFoldDB" id="A0A5C6RJP1"/>
<reference evidence="2 3" key="1">
    <citation type="submission" date="2019-08" db="EMBL/GenBank/DDBJ databases">
        <title>Genome of Phaeodactylibacter luteus.</title>
        <authorList>
            <person name="Bowman J.P."/>
        </authorList>
    </citation>
    <scope>NUCLEOTIDE SEQUENCE [LARGE SCALE GENOMIC DNA]</scope>
    <source>
        <strain evidence="2 3">KCTC 42180</strain>
    </source>
</reference>
<dbReference type="InterPro" id="IPR010380">
    <property type="entry name" value="DUF975"/>
</dbReference>
<dbReference type="PANTHER" id="PTHR40076">
    <property type="entry name" value="MEMBRANE PROTEIN-RELATED"/>
    <property type="match status" value="1"/>
</dbReference>
<feature type="transmembrane region" description="Helical" evidence="1">
    <location>
        <begin position="152"/>
        <end position="178"/>
    </location>
</feature>
<feature type="transmembrane region" description="Helical" evidence="1">
    <location>
        <begin position="101"/>
        <end position="132"/>
    </location>
</feature>
<organism evidence="2 3">
    <name type="scientific">Phaeodactylibacter luteus</name>
    <dbReference type="NCBI Taxonomy" id="1564516"/>
    <lineage>
        <taxon>Bacteria</taxon>
        <taxon>Pseudomonadati</taxon>
        <taxon>Bacteroidota</taxon>
        <taxon>Saprospiria</taxon>
        <taxon>Saprospirales</taxon>
        <taxon>Haliscomenobacteraceae</taxon>
        <taxon>Phaeodactylibacter</taxon>
    </lineage>
</organism>
<keyword evidence="1" id="KW-0812">Transmembrane</keyword>
<sequence>MMTDQQQRRLQEVIDQGYSFEIGHHIGRGFDFFKRNMGSFIGYIVVAGLITIVASLIPFLGQLLVSLILTPALLLGGYLAAHRSAEGERLAFGDFFKGFDFISPLILATLASNLIMVASLIPFFLVVGSGIFEFYSMASDPIGMEAELPDFPWWSFILALPAVYFSVAYSWATMFIGFYGMSFWDALEMSRKIITKRWFLYFVFTVILGFMVAFSFLLLLVGALFALPVLICAQYSVFAEVTQLNASQEQDITDHLVG</sequence>
<dbReference type="PANTHER" id="PTHR40076:SF1">
    <property type="entry name" value="MEMBRANE PROTEIN"/>
    <property type="match status" value="1"/>
</dbReference>
<accession>A0A5C6RJP1</accession>